<dbReference type="GO" id="GO:0007165">
    <property type="term" value="P:signal transduction"/>
    <property type="evidence" value="ECO:0000318"/>
    <property type="project" value="GO_Central"/>
</dbReference>
<dbReference type="OrthoDB" id="1896970at2759"/>
<dbReference type="GO" id="GO:0004672">
    <property type="term" value="F:protein kinase activity"/>
    <property type="evidence" value="ECO:0000318"/>
    <property type="project" value="GO_Central"/>
</dbReference>
<dbReference type="OMA" id="CVYPIRL"/>
<proteinExistence type="predicted"/>
<evidence type="ECO:0000313" key="11">
    <source>
        <dbReference type="EMBL" id="KMZ70026.1"/>
    </source>
</evidence>
<evidence type="ECO:0000256" key="7">
    <source>
        <dbReference type="SAM" id="MobiDB-lite"/>
    </source>
</evidence>
<dbReference type="PROSITE" id="PS50011">
    <property type="entry name" value="PROTEIN_KINASE_DOM"/>
    <property type="match status" value="1"/>
</dbReference>
<dbReference type="EMBL" id="LFYR01000731">
    <property type="protein sequence ID" value="KMZ70026.1"/>
    <property type="molecule type" value="Genomic_DNA"/>
</dbReference>
<dbReference type="InterPro" id="IPR011009">
    <property type="entry name" value="Kinase-like_dom_sf"/>
</dbReference>
<keyword evidence="8" id="KW-0812">Transmembrane</keyword>
<dbReference type="PANTHER" id="PTHR47989:SF25">
    <property type="entry name" value="PROLINE-RICH RECEPTOR-LIKE PROTEIN KINASE PERK3"/>
    <property type="match status" value="1"/>
</dbReference>
<dbReference type="Gene3D" id="1.10.510.10">
    <property type="entry name" value="Transferase(Phosphotransferase) domain 1"/>
    <property type="match status" value="1"/>
</dbReference>
<keyword evidence="4 11" id="KW-0418">Kinase</keyword>
<reference evidence="12" key="1">
    <citation type="journal article" date="2016" name="Nature">
        <title>The genome of the seagrass Zostera marina reveals angiosperm adaptation to the sea.</title>
        <authorList>
            <person name="Olsen J.L."/>
            <person name="Rouze P."/>
            <person name="Verhelst B."/>
            <person name="Lin Y.-C."/>
            <person name="Bayer T."/>
            <person name="Collen J."/>
            <person name="Dattolo E."/>
            <person name="De Paoli E."/>
            <person name="Dittami S."/>
            <person name="Maumus F."/>
            <person name="Michel G."/>
            <person name="Kersting A."/>
            <person name="Lauritano C."/>
            <person name="Lohaus R."/>
            <person name="Toepel M."/>
            <person name="Tonon T."/>
            <person name="Vanneste K."/>
            <person name="Amirebrahimi M."/>
            <person name="Brakel J."/>
            <person name="Bostroem C."/>
            <person name="Chovatia M."/>
            <person name="Grimwood J."/>
            <person name="Jenkins J.W."/>
            <person name="Jueterbock A."/>
            <person name="Mraz A."/>
            <person name="Stam W.T."/>
            <person name="Tice H."/>
            <person name="Bornberg-Bauer E."/>
            <person name="Green P.J."/>
            <person name="Pearson G.A."/>
            <person name="Procaccini G."/>
            <person name="Duarte C.M."/>
            <person name="Schmutz J."/>
            <person name="Reusch T.B.H."/>
            <person name="Van de Peer Y."/>
        </authorList>
    </citation>
    <scope>NUCLEOTIDE SEQUENCE [LARGE SCALE GENOMIC DNA]</scope>
    <source>
        <strain evidence="12">cv. Finnish</strain>
    </source>
</reference>
<dbReference type="InterPro" id="IPR017441">
    <property type="entry name" value="Protein_kinase_ATP_BS"/>
</dbReference>
<feature type="region of interest" description="Disordered" evidence="7">
    <location>
        <begin position="59"/>
        <end position="78"/>
    </location>
</feature>
<keyword evidence="5 6" id="KW-0067">ATP-binding</keyword>
<keyword evidence="1" id="KW-0723">Serine/threonine-protein kinase</keyword>
<dbReference type="GO" id="GO:0004674">
    <property type="term" value="F:protein serine/threonine kinase activity"/>
    <property type="evidence" value="ECO:0007669"/>
    <property type="project" value="UniProtKB-KW"/>
</dbReference>
<name>A0A0K9PM19_ZOSMR</name>
<dbReference type="Gene3D" id="3.30.200.20">
    <property type="entry name" value="Phosphorylase Kinase, domain 1"/>
    <property type="match status" value="1"/>
</dbReference>
<dbReference type="Proteomes" id="UP000036987">
    <property type="component" value="Unassembled WGS sequence"/>
</dbReference>
<evidence type="ECO:0000256" key="1">
    <source>
        <dbReference type="ARBA" id="ARBA00022527"/>
    </source>
</evidence>
<keyword evidence="2" id="KW-0808">Transferase</keyword>
<evidence type="ECO:0000313" key="12">
    <source>
        <dbReference type="Proteomes" id="UP000036987"/>
    </source>
</evidence>
<dbReference type="Pfam" id="PF23180">
    <property type="entry name" value="ALE2_N"/>
    <property type="match status" value="1"/>
</dbReference>
<organism evidence="11 12">
    <name type="scientific">Zostera marina</name>
    <name type="common">Eelgrass</name>
    <dbReference type="NCBI Taxonomy" id="29655"/>
    <lineage>
        <taxon>Eukaryota</taxon>
        <taxon>Viridiplantae</taxon>
        <taxon>Streptophyta</taxon>
        <taxon>Embryophyta</taxon>
        <taxon>Tracheophyta</taxon>
        <taxon>Spermatophyta</taxon>
        <taxon>Magnoliopsida</taxon>
        <taxon>Liliopsida</taxon>
        <taxon>Zosteraceae</taxon>
        <taxon>Zostera</taxon>
    </lineage>
</organism>
<dbReference type="PANTHER" id="PTHR47989">
    <property type="entry name" value="OS01G0750732 PROTEIN"/>
    <property type="match status" value="1"/>
</dbReference>
<dbReference type="Pfam" id="PF07714">
    <property type="entry name" value="PK_Tyr_Ser-Thr"/>
    <property type="match status" value="1"/>
</dbReference>
<dbReference type="GO" id="GO:0005524">
    <property type="term" value="F:ATP binding"/>
    <property type="evidence" value="ECO:0007669"/>
    <property type="project" value="UniProtKB-UniRule"/>
</dbReference>
<feature type="region of interest" description="Disordered" evidence="7">
    <location>
        <begin position="685"/>
        <end position="705"/>
    </location>
</feature>
<protein>
    <submittedName>
        <fullName evidence="11">Kinase family protein</fullName>
    </submittedName>
</protein>
<evidence type="ECO:0000256" key="9">
    <source>
        <dbReference type="SAM" id="SignalP"/>
    </source>
</evidence>
<dbReference type="InterPro" id="IPR000719">
    <property type="entry name" value="Prot_kinase_dom"/>
</dbReference>
<evidence type="ECO:0000259" key="10">
    <source>
        <dbReference type="PROSITE" id="PS50011"/>
    </source>
</evidence>
<dbReference type="SUPFAM" id="SSF56112">
    <property type="entry name" value="Protein kinase-like (PK-like)"/>
    <property type="match status" value="1"/>
</dbReference>
<dbReference type="FunFam" id="1.10.510.10:FF:000051">
    <property type="entry name" value="Receptor-like serine/threonine-protein kinase ALE2"/>
    <property type="match status" value="1"/>
</dbReference>
<sequence>MPGVILFGCMLQITMAPTKTQIPWKLLFLMLTQLLTLSHVEADPPMIRWNLIHPRIPPAETPTSGPSPGMVRWSSSSRPNPSLLHYKKKHRKHLAMAMISPLRSPDYRSLVASTDPSLMLKKSPTPSPLIIRSPSFAASPPGFSDGSISPTPAEPPVNPPANGCCKPNMVLKRDSTDICNCVYPINVELFLQNVSLTTEDWSDKFLKQLSEQLALRVSQFVIGNFYVVGQSGFNITMDITPHKGLSFSYKQVRTVNHSLYNHAVHIDPALVGDYRVISLTWFKPLASSLVAAPAVASSPRSSSPISPPKHKASREIMSKKHSNIILIVVICIVVVVIVITLMLVFCYVTSLRREKATALNLMKARSIGAVEGSFHHPGCTRFIAYEELREATNNFDPSSVLGAGGFGRVFKGVLSDGTAVAIKKLTLGGQQGDKEFLVEVEMLSRLHHRNLVKLIGYFSNHESPQNLLCYELVPNGSLENWLHGPLGANCPLDWDTRMKIALDAARGLAYLHEDSQPCVIHRDFKASNILLENDFHAKVADFGLAKQAPEGRGNHISTRVMGTFGYVAPEYAMTGHLLVKSDVYSYGVVLLELLTGKKPVDMSQASGQENLVNWARPILRDKERLDDLVDPRIVGKYPENDCLRVCTVAAACVAPEASQRPTMGEVVQSLKMVQRTTEIQEPNTLSSITRSNARPSSTINDDNATATSTFFSGPFSSLSLTDNDNLSRNAMFSEDLREGR</sequence>
<evidence type="ECO:0000256" key="8">
    <source>
        <dbReference type="SAM" id="Phobius"/>
    </source>
</evidence>
<comment type="caution">
    <text evidence="11">The sequence shown here is derived from an EMBL/GenBank/DDBJ whole genome shotgun (WGS) entry which is preliminary data.</text>
</comment>
<dbReference type="PROSITE" id="PS00108">
    <property type="entry name" value="PROTEIN_KINASE_ST"/>
    <property type="match status" value="1"/>
</dbReference>
<keyword evidence="9" id="KW-0732">Signal</keyword>
<dbReference type="FunFam" id="3.30.200.20:FF:000299">
    <property type="entry name" value="Receptor-like serine/threonine-protein kinase ALE2"/>
    <property type="match status" value="1"/>
</dbReference>
<keyword evidence="8" id="KW-0472">Membrane</keyword>
<evidence type="ECO:0000256" key="5">
    <source>
        <dbReference type="ARBA" id="ARBA00022840"/>
    </source>
</evidence>
<feature type="binding site" evidence="6">
    <location>
        <position position="424"/>
    </location>
    <ligand>
        <name>ATP</name>
        <dbReference type="ChEBI" id="CHEBI:30616"/>
    </ligand>
</feature>
<dbReference type="InterPro" id="IPR001245">
    <property type="entry name" value="Ser-Thr/Tyr_kinase_cat_dom"/>
</dbReference>
<dbReference type="AlphaFoldDB" id="A0A0K9PM19"/>
<accession>A0A0K9PM19</accession>
<dbReference type="InterPro" id="IPR008271">
    <property type="entry name" value="Ser/Thr_kinase_AS"/>
</dbReference>
<evidence type="ECO:0000256" key="2">
    <source>
        <dbReference type="ARBA" id="ARBA00022679"/>
    </source>
</evidence>
<evidence type="ECO:0000256" key="3">
    <source>
        <dbReference type="ARBA" id="ARBA00022741"/>
    </source>
</evidence>
<dbReference type="PROSITE" id="PS00107">
    <property type="entry name" value="PROTEIN_KINASE_ATP"/>
    <property type="match status" value="1"/>
</dbReference>
<feature type="transmembrane region" description="Helical" evidence="8">
    <location>
        <begin position="324"/>
        <end position="348"/>
    </location>
</feature>
<keyword evidence="12" id="KW-1185">Reference proteome</keyword>
<evidence type="ECO:0000256" key="4">
    <source>
        <dbReference type="ARBA" id="ARBA00022777"/>
    </source>
</evidence>
<dbReference type="STRING" id="29655.A0A0K9PM19"/>
<keyword evidence="3 6" id="KW-0547">Nucleotide-binding</keyword>
<keyword evidence="8" id="KW-1133">Transmembrane helix</keyword>
<gene>
    <name evidence="11" type="ORF">ZOSMA_200G00310</name>
</gene>
<feature type="domain" description="Protein kinase" evidence="10">
    <location>
        <begin position="395"/>
        <end position="673"/>
    </location>
</feature>
<feature type="chain" id="PRO_5005528035" evidence="9">
    <location>
        <begin position="43"/>
        <end position="740"/>
    </location>
</feature>
<dbReference type="GO" id="GO:0005886">
    <property type="term" value="C:plasma membrane"/>
    <property type="evidence" value="ECO:0000318"/>
    <property type="project" value="GO_Central"/>
</dbReference>
<dbReference type="InterPro" id="IPR057597">
    <property type="entry name" value="ALE2_N"/>
</dbReference>
<evidence type="ECO:0000256" key="6">
    <source>
        <dbReference type="PROSITE-ProRule" id="PRU10141"/>
    </source>
</evidence>
<feature type="signal peptide" evidence="9">
    <location>
        <begin position="1"/>
        <end position="42"/>
    </location>
</feature>